<dbReference type="Proteomes" id="UP001415857">
    <property type="component" value="Unassembled WGS sequence"/>
</dbReference>
<organism evidence="3 4">
    <name type="scientific">Liquidambar formosana</name>
    <name type="common">Formosan gum</name>
    <dbReference type="NCBI Taxonomy" id="63359"/>
    <lineage>
        <taxon>Eukaryota</taxon>
        <taxon>Viridiplantae</taxon>
        <taxon>Streptophyta</taxon>
        <taxon>Embryophyta</taxon>
        <taxon>Tracheophyta</taxon>
        <taxon>Spermatophyta</taxon>
        <taxon>Magnoliopsida</taxon>
        <taxon>eudicotyledons</taxon>
        <taxon>Gunneridae</taxon>
        <taxon>Pentapetalae</taxon>
        <taxon>Saxifragales</taxon>
        <taxon>Altingiaceae</taxon>
        <taxon>Liquidambar</taxon>
    </lineage>
</organism>
<gene>
    <name evidence="3" type="ORF">L1049_009479</name>
</gene>
<keyword evidence="2" id="KW-0812">Transmembrane</keyword>
<dbReference type="CDD" id="cd22645">
    <property type="entry name" value="BIC1_CID"/>
    <property type="match status" value="1"/>
</dbReference>
<keyword evidence="2" id="KW-0472">Membrane</keyword>
<evidence type="ECO:0000313" key="3">
    <source>
        <dbReference type="EMBL" id="KAK9291290.1"/>
    </source>
</evidence>
<evidence type="ECO:0000256" key="1">
    <source>
        <dbReference type="SAM" id="MobiDB-lite"/>
    </source>
</evidence>
<dbReference type="PANTHER" id="PTHR34207:SF2">
    <property type="entry name" value="PROTEIN BIC1"/>
    <property type="match status" value="1"/>
</dbReference>
<reference evidence="3 4" key="1">
    <citation type="journal article" date="2024" name="Plant J.">
        <title>Genome sequences and population genomics reveal climatic adaptation and genomic divergence between two closely related sweetgum species.</title>
        <authorList>
            <person name="Xu W.Q."/>
            <person name="Ren C.Q."/>
            <person name="Zhang X.Y."/>
            <person name="Comes H.P."/>
            <person name="Liu X.H."/>
            <person name="Li Y.G."/>
            <person name="Kettle C.J."/>
            <person name="Jalonen R."/>
            <person name="Gaisberger H."/>
            <person name="Ma Y.Z."/>
            <person name="Qiu Y.X."/>
        </authorList>
    </citation>
    <scope>NUCLEOTIDE SEQUENCE [LARGE SCALE GENOMIC DNA]</scope>
    <source>
        <strain evidence="3">Hangzhou</strain>
    </source>
</reference>
<evidence type="ECO:0008006" key="5">
    <source>
        <dbReference type="Google" id="ProtNLM"/>
    </source>
</evidence>
<dbReference type="AlphaFoldDB" id="A0AAP0SBB8"/>
<dbReference type="EMBL" id="JBBPBK010000002">
    <property type="protein sequence ID" value="KAK9291290.1"/>
    <property type="molecule type" value="Genomic_DNA"/>
</dbReference>
<evidence type="ECO:0000313" key="4">
    <source>
        <dbReference type="Proteomes" id="UP001415857"/>
    </source>
</evidence>
<accession>A0AAP0SBB8</accession>
<dbReference type="GO" id="GO:0009785">
    <property type="term" value="P:blue light signaling pathway"/>
    <property type="evidence" value="ECO:0007669"/>
    <property type="project" value="InterPro"/>
</dbReference>
<feature type="compositionally biased region" description="Polar residues" evidence="1">
    <location>
        <begin position="36"/>
        <end position="52"/>
    </location>
</feature>
<name>A0AAP0SBB8_LIQFO</name>
<proteinExistence type="predicted"/>
<feature type="compositionally biased region" description="Polar residues" evidence="1">
    <location>
        <begin position="1"/>
        <end position="25"/>
    </location>
</feature>
<dbReference type="PANTHER" id="PTHR34207">
    <property type="entry name" value="PROTEIN BIC1"/>
    <property type="match status" value="1"/>
</dbReference>
<keyword evidence="4" id="KW-1185">Reference proteome</keyword>
<feature type="transmembrane region" description="Helical" evidence="2">
    <location>
        <begin position="148"/>
        <end position="169"/>
    </location>
</feature>
<protein>
    <recommendedName>
        <fullName evidence="5">Protein BIC1</fullName>
    </recommendedName>
</protein>
<evidence type="ECO:0000256" key="2">
    <source>
        <dbReference type="SAM" id="Phobius"/>
    </source>
</evidence>
<feature type="region of interest" description="Disordered" evidence="1">
    <location>
        <begin position="1"/>
        <end position="91"/>
    </location>
</feature>
<dbReference type="InterPro" id="IPR040374">
    <property type="entry name" value="BIC"/>
</dbReference>
<sequence length="226" mass="24819">MTSQNSTKSSRCSYHNSSPPSSQPKQTHRSDDDQIGSKNPSLNSHKSHNNQTWDEKETALQGQYCPTPVNAAQEPFTSEASKEENGRERLKRHQVEVAGQVWIPDIWGQEELLKDWIDCSAFDSSLVPNGIMSARAALVQEEMMMLRVVCDWVAMGMAVAVAAAMVVVISDANSHIFIVPSSLPEASSRLSWEKSAIDFGGLVPDSPGERNLYSGTLSCGWTAHKL</sequence>
<keyword evidence="2" id="KW-1133">Transmembrane helix</keyword>
<comment type="caution">
    <text evidence="3">The sequence shown here is derived from an EMBL/GenBank/DDBJ whole genome shotgun (WGS) entry which is preliminary data.</text>
</comment>